<organism evidence="1 2">
    <name type="scientific">Fusarium duplospermum</name>
    <dbReference type="NCBI Taxonomy" id="1325734"/>
    <lineage>
        <taxon>Eukaryota</taxon>
        <taxon>Fungi</taxon>
        <taxon>Dikarya</taxon>
        <taxon>Ascomycota</taxon>
        <taxon>Pezizomycotina</taxon>
        <taxon>Sordariomycetes</taxon>
        <taxon>Hypocreomycetidae</taxon>
        <taxon>Hypocreales</taxon>
        <taxon>Nectriaceae</taxon>
        <taxon>Fusarium</taxon>
        <taxon>Fusarium solani species complex</taxon>
    </lineage>
</organism>
<dbReference type="GO" id="GO:0003824">
    <property type="term" value="F:catalytic activity"/>
    <property type="evidence" value="ECO:0007669"/>
    <property type="project" value="UniProtKB-ARBA"/>
</dbReference>
<dbReference type="InterPro" id="IPR008928">
    <property type="entry name" value="6-hairpin_glycosidase_sf"/>
</dbReference>
<sequence length="170" mass="19284">MTSISFSFYMTRALAAAGDEVYNKFFHQFWTTWKEQLKYNLSTWAEDSISVRSDCHAWGSVPIYEFLAELAGIKPASPGWATISFKPRLQLVKHLDARVPIKTSDGPAIIQVVWDHEDEDITGKTLVNVKLSVERENAEIAGDVSVLIVLPGQKEEMILLTTDREWQIQL</sequence>
<proteinExistence type="predicted"/>
<dbReference type="STRING" id="1325734.A0A428PKG5"/>
<dbReference type="GO" id="GO:0005975">
    <property type="term" value="P:carbohydrate metabolic process"/>
    <property type="evidence" value="ECO:0007669"/>
    <property type="project" value="InterPro"/>
</dbReference>
<dbReference type="Gene3D" id="2.60.420.10">
    <property type="entry name" value="Maltose phosphorylase, domain 3"/>
    <property type="match status" value="1"/>
</dbReference>
<dbReference type="SUPFAM" id="SSF48208">
    <property type="entry name" value="Six-hairpin glycosidases"/>
    <property type="match status" value="1"/>
</dbReference>
<dbReference type="OrthoDB" id="6503935at2759"/>
<reference evidence="1 2" key="1">
    <citation type="submission" date="2017-06" db="EMBL/GenBank/DDBJ databases">
        <title>Comparative genomic analysis of Ambrosia Fusariam Clade fungi.</title>
        <authorList>
            <person name="Stajich J.E."/>
            <person name="Carrillo J."/>
            <person name="Kijimoto T."/>
            <person name="Eskalen A."/>
            <person name="O'Donnell K."/>
            <person name="Kasson M."/>
        </authorList>
    </citation>
    <scope>NUCLEOTIDE SEQUENCE [LARGE SCALE GENOMIC DNA]</scope>
    <source>
        <strain evidence="1 2">NRRL62584</strain>
    </source>
</reference>
<comment type="caution">
    <text evidence="1">The sequence shown here is derived from an EMBL/GenBank/DDBJ whole genome shotgun (WGS) entry which is preliminary data.</text>
</comment>
<evidence type="ECO:0008006" key="3">
    <source>
        <dbReference type="Google" id="ProtNLM"/>
    </source>
</evidence>
<dbReference type="PANTHER" id="PTHR34987:SF2">
    <property type="entry name" value="B, PUTATIVE (AFU_ORTHOLOGUE AFUA_7G05040)-RELATED"/>
    <property type="match status" value="1"/>
</dbReference>
<protein>
    <recommendedName>
        <fullName evidence="3">Alpha-L-rhamnosidase C-terminal domain-containing protein</fullName>
    </recommendedName>
</protein>
<gene>
    <name evidence="1" type="ORF">CEP54_010381</name>
</gene>
<dbReference type="EMBL" id="NKCI01000122">
    <property type="protein sequence ID" value="RSL53515.1"/>
    <property type="molecule type" value="Genomic_DNA"/>
</dbReference>
<dbReference type="InterPro" id="IPR012341">
    <property type="entry name" value="6hp_glycosidase-like_sf"/>
</dbReference>
<dbReference type="PANTHER" id="PTHR34987">
    <property type="entry name" value="C, PUTATIVE (AFU_ORTHOLOGUE AFUA_3G02880)-RELATED"/>
    <property type="match status" value="1"/>
</dbReference>
<dbReference type="Proteomes" id="UP000288168">
    <property type="component" value="Unassembled WGS sequence"/>
</dbReference>
<evidence type="ECO:0000313" key="1">
    <source>
        <dbReference type="EMBL" id="RSL53515.1"/>
    </source>
</evidence>
<dbReference type="Gene3D" id="1.50.10.10">
    <property type="match status" value="1"/>
</dbReference>
<keyword evidence="2" id="KW-1185">Reference proteome</keyword>
<dbReference type="AlphaFoldDB" id="A0A428PKG5"/>
<evidence type="ECO:0000313" key="2">
    <source>
        <dbReference type="Proteomes" id="UP000288168"/>
    </source>
</evidence>
<name>A0A428PKG5_9HYPO</name>
<accession>A0A428PKG5</accession>